<organism evidence="6 7">
    <name type="scientific">Prorocentrum cordatum</name>
    <dbReference type="NCBI Taxonomy" id="2364126"/>
    <lineage>
        <taxon>Eukaryota</taxon>
        <taxon>Sar</taxon>
        <taxon>Alveolata</taxon>
        <taxon>Dinophyceae</taxon>
        <taxon>Prorocentrales</taxon>
        <taxon>Prorocentraceae</taxon>
        <taxon>Prorocentrum</taxon>
    </lineage>
</organism>
<sequence length="239" mass="26011">MLGGRSQRRRRHGKSQPHGRRTSIARRRGAARRRPRRGSVRWSGTARRPRRATARRSLHVYDIGTLGLSSAVNCMLRPLGMGAFHCGVEVYQWEWSYADTGEDSAPEQTGVFCCPPRGCGGHTYCTSQELGRCAKSRGEVLALWGGGHLLPSGHRYDVLTKNCGHFCDAFCRTLGVRPVPAWVTRLAATGKACEAGGCCCRSGPSTSAHDEIDVLVPVEARAWHARSNDGEPSPLFAGA</sequence>
<dbReference type="Pfam" id="PF05903">
    <property type="entry name" value="Peptidase_C97"/>
    <property type="match status" value="1"/>
</dbReference>
<evidence type="ECO:0000313" key="7">
    <source>
        <dbReference type="Proteomes" id="UP001189429"/>
    </source>
</evidence>
<dbReference type="EMBL" id="CAUYUJ010021470">
    <property type="protein sequence ID" value="CAK0904824.1"/>
    <property type="molecule type" value="Genomic_DNA"/>
</dbReference>
<keyword evidence="2" id="KW-0645">Protease</keyword>
<reference evidence="6" key="1">
    <citation type="submission" date="2023-10" db="EMBL/GenBank/DDBJ databases">
        <authorList>
            <person name="Chen Y."/>
            <person name="Shah S."/>
            <person name="Dougan E. K."/>
            <person name="Thang M."/>
            <person name="Chan C."/>
        </authorList>
    </citation>
    <scope>NUCLEOTIDE SEQUENCE [LARGE SCALE GENOMIC DNA]</scope>
</reference>
<evidence type="ECO:0000256" key="4">
    <source>
        <dbReference type="SAM" id="MobiDB-lite"/>
    </source>
</evidence>
<dbReference type="InterPro" id="IPR008580">
    <property type="entry name" value="PPPDE_dom"/>
</dbReference>
<dbReference type="Gene3D" id="3.90.1720.30">
    <property type="entry name" value="PPPDE domains"/>
    <property type="match status" value="1"/>
</dbReference>
<feature type="region of interest" description="Disordered" evidence="4">
    <location>
        <begin position="1"/>
        <end position="53"/>
    </location>
</feature>
<accession>A0ABN9Y1C1</accession>
<keyword evidence="7" id="KW-1185">Reference proteome</keyword>
<name>A0ABN9Y1C1_9DINO</name>
<proteinExistence type="inferred from homology"/>
<feature type="domain" description="PPPDE" evidence="5">
    <location>
        <begin position="54"/>
        <end position="205"/>
    </location>
</feature>
<gene>
    <name evidence="6" type="ORF">PCOR1329_LOCUS80742</name>
</gene>
<dbReference type="Proteomes" id="UP001189429">
    <property type="component" value="Unassembled WGS sequence"/>
</dbReference>
<evidence type="ECO:0000259" key="5">
    <source>
        <dbReference type="PROSITE" id="PS51858"/>
    </source>
</evidence>
<dbReference type="PROSITE" id="PS51858">
    <property type="entry name" value="PPPDE"/>
    <property type="match status" value="1"/>
</dbReference>
<evidence type="ECO:0000256" key="1">
    <source>
        <dbReference type="ARBA" id="ARBA00008140"/>
    </source>
</evidence>
<dbReference type="SMART" id="SM01179">
    <property type="entry name" value="DUF862"/>
    <property type="match status" value="1"/>
</dbReference>
<comment type="similarity">
    <text evidence="1">Belongs to the DeSI family.</text>
</comment>
<feature type="compositionally biased region" description="Basic residues" evidence="4">
    <location>
        <begin position="1"/>
        <end position="39"/>
    </location>
</feature>
<dbReference type="InterPro" id="IPR042266">
    <property type="entry name" value="PPPDE_sf"/>
</dbReference>
<comment type="caution">
    <text evidence="6">The sequence shown here is derived from an EMBL/GenBank/DDBJ whole genome shotgun (WGS) entry which is preliminary data.</text>
</comment>
<dbReference type="PANTHER" id="PTHR12378:SF9">
    <property type="entry name" value="OS06G0107000 PROTEIN"/>
    <property type="match status" value="1"/>
</dbReference>
<evidence type="ECO:0000256" key="2">
    <source>
        <dbReference type="ARBA" id="ARBA00022670"/>
    </source>
</evidence>
<evidence type="ECO:0000313" key="6">
    <source>
        <dbReference type="EMBL" id="CAK0904824.1"/>
    </source>
</evidence>
<dbReference type="PANTHER" id="PTHR12378">
    <property type="entry name" value="DESUMOYLATING ISOPEPTIDASE"/>
    <property type="match status" value="1"/>
</dbReference>
<keyword evidence="3" id="KW-0378">Hydrolase</keyword>
<protein>
    <recommendedName>
        <fullName evidence="5">PPPDE domain-containing protein</fullName>
    </recommendedName>
</protein>
<evidence type="ECO:0000256" key="3">
    <source>
        <dbReference type="ARBA" id="ARBA00022801"/>
    </source>
</evidence>